<dbReference type="Gene3D" id="3.40.30.10">
    <property type="entry name" value="Glutaredoxin"/>
    <property type="match status" value="1"/>
</dbReference>
<reference evidence="4" key="1">
    <citation type="submission" date="2019-03" db="EMBL/GenBank/DDBJ databases">
        <title>Lake Tanganyika Metagenome-Assembled Genomes (MAGs).</title>
        <authorList>
            <person name="Tran P."/>
        </authorList>
    </citation>
    <scope>NUCLEOTIDE SEQUENCE</scope>
    <source>
        <strain evidence="4">K_DeepCast_150m_m2_040</strain>
    </source>
</reference>
<feature type="domain" description="Alkyl hydroperoxide reductase subunit C/ Thiol specific antioxidant" evidence="2">
    <location>
        <begin position="97"/>
        <end position="212"/>
    </location>
</feature>
<evidence type="ECO:0000259" key="2">
    <source>
        <dbReference type="Pfam" id="PF00578"/>
    </source>
</evidence>
<sequence length="331" mass="36280">MPGPQPRRASWSSPTSDCGAASWAGFQPALLFCARTAERYVMCLDSRRRHPRLLSCPQAMTCAGTTAHRRCSYMRSSLLALAVLVIMPAVAMAWPQPGDPAPSVMLPDTALVPHTIPGDYTGQILHLFFWKSVDSTCLAEMPRLQVMYADYGSQGYMPLAINVLEDMDSVVKVYARQYTYGFLLDDASAWMAYRMGGYIPLNYVIDNLGLVVNSMEGFDESAIRAWVESVLPGVSDSHSPSLEFIRVGANPAVASSAVRLNLPRDAHVSLRVYSASGALVKTLRNGSMPAGSSTVTWNLRDENDRRVASGLYLYELHSGLHVARAKVTLLR</sequence>
<gene>
    <name evidence="4" type="ORF">FJY68_08060</name>
</gene>
<name>A0A937XE81_UNCW3</name>
<dbReference type="InterPro" id="IPR050553">
    <property type="entry name" value="Thioredoxin_ResA/DsbE_sf"/>
</dbReference>
<dbReference type="Pfam" id="PF00578">
    <property type="entry name" value="AhpC-TSA"/>
    <property type="match status" value="1"/>
</dbReference>
<dbReference type="GO" id="GO:0016491">
    <property type="term" value="F:oxidoreductase activity"/>
    <property type="evidence" value="ECO:0007669"/>
    <property type="project" value="InterPro"/>
</dbReference>
<evidence type="ECO:0000313" key="5">
    <source>
        <dbReference type="Proteomes" id="UP000779900"/>
    </source>
</evidence>
<keyword evidence="1" id="KW-0472">Membrane</keyword>
<dbReference type="SUPFAM" id="SSF52833">
    <property type="entry name" value="Thioredoxin-like"/>
    <property type="match status" value="1"/>
</dbReference>
<feature type="transmembrane region" description="Helical" evidence="1">
    <location>
        <begin position="78"/>
        <end position="95"/>
    </location>
</feature>
<evidence type="ECO:0000259" key="3">
    <source>
        <dbReference type="Pfam" id="PF13860"/>
    </source>
</evidence>
<dbReference type="PANTHER" id="PTHR42852">
    <property type="entry name" value="THIOL:DISULFIDE INTERCHANGE PROTEIN DSBE"/>
    <property type="match status" value="1"/>
</dbReference>
<proteinExistence type="predicted"/>
<feature type="domain" description="FlgD/Vpr Ig-like" evidence="3">
    <location>
        <begin position="254"/>
        <end position="315"/>
    </location>
</feature>
<dbReference type="GO" id="GO:0016209">
    <property type="term" value="F:antioxidant activity"/>
    <property type="evidence" value="ECO:0007669"/>
    <property type="project" value="InterPro"/>
</dbReference>
<dbReference type="EMBL" id="VGIR01000044">
    <property type="protein sequence ID" value="MBM3331788.1"/>
    <property type="molecule type" value="Genomic_DNA"/>
</dbReference>
<organism evidence="4 5">
    <name type="scientific">candidate division WOR-3 bacterium</name>
    <dbReference type="NCBI Taxonomy" id="2052148"/>
    <lineage>
        <taxon>Bacteria</taxon>
        <taxon>Bacteria division WOR-3</taxon>
    </lineage>
</organism>
<keyword evidence="1" id="KW-1133">Transmembrane helix</keyword>
<dbReference type="InterPro" id="IPR000866">
    <property type="entry name" value="AhpC/TSA"/>
</dbReference>
<dbReference type="InterPro" id="IPR025965">
    <property type="entry name" value="FlgD/Vpr_Ig-like"/>
</dbReference>
<evidence type="ECO:0000313" key="4">
    <source>
        <dbReference type="EMBL" id="MBM3331788.1"/>
    </source>
</evidence>
<dbReference type="InterPro" id="IPR036249">
    <property type="entry name" value="Thioredoxin-like_sf"/>
</dbReference>
<dbReference type="Gene3D" id="2.60.40.4070">
    <property type="match status" value="1"/>
</dbReference>
<dbReference type="Proteomes" id="UP000779900">
    <property type="component" value="Unassembled WGS sequence"/>
</dbReference>
<evidence type="ECO:0000256" key="1">
    <source>
        <dbReference type="SAM" id="Phobius"/>
    </source>
</evidence>
<keyword evidence="1" id="KW-0812">Transmembrane</keyword>
<dbReference type="PANTHER" id="PTHR42852:SF17">
    <property type="entry name" value="THIOREDOXIN-LIKE PROTEIN HI_1115"/>
    <property type="match status" value="1"/>
</dbReference>
<dbReference type="AlphaFoldDB" id="A0A937XE81"/>
<accession>A0A937XE81</accession>
<dbReference type="Pfam" id="PF13860">
    <property type="entry name" value="FlgD_ig"/>
    <property type="match status" value="1"/>
</dbReference>
<dbReference type="CDD" id="cd02966">
    <property type="entry name" value="TlpA_like_family"/>
    <property type="match status" value="1"/>
</dbReference>
<protein>
    <submittedName>
        <fullName evidence="4">Redoxin domain-containing protein</fullName>
    </submittedName>
</protein>
<comment type="caution">
    <text evidence="4">The sequence shown here is derived from an EMBL/GenBank/DDBJ whole genome shotgun (WGS) entry which is preliminary data.</text>
</comment>